<accession>A0A4R2GFI6</accession>
<keyword evidence="3" id="KW-0238">DNA-binding</keyword>
<feature type="transmembrane region" description="Helical" evidence="4">
    <location>
        <begin position="29"/>
        <end position="48"/>
    </location>
</feature>
<name>A0A4R2GFI6_9BACT</name>
<evidence type="ECO:0000256" key="2">
    <source>
        <dbReference type="ARBA" id="ARBA00022840"/>
    </source>
</evidence>
<organism evidence="6 7">
    <name type="scientific">Natronoflexus pectinivorans</name>
    <dbReference type="NCBI Taxonomy" id="682526"/>
    <lineage>
        <taxon>Bacteria</taxon>
        <taxon>Pseudomonadati</taxon>
        <taxon>Bacteroidota</taxon>
        <taxon>Bacteroidia</taxon>
        <taxon>Marinilabiliales</taxon>
        <taxon>Marinilabiliaceae</taxon>
        <taxon>Natronoflexus</taxon>
    </lineage>
</organism>
<dbReference type="GO" id="GO:0030983">
    <property type="term" value="F:mismatched DNA binding"/>
    <property type="evidence" value="ECO:0007669"/>
    <property type="project" value="InterPro"/>
</dbReference>
<dbReference type="GO" id="GO:0140664">
    <property type="term" value="F:ATP-dependent DNA damage sensor activity"/>
    <property type="evidence" value="ECO:0007669"/>
    <property type="project" value="InterPro"/>
</dbReference>
<feature type="transmembrane region" description="Helical" evidence="4">
    <location>
        <begin position="54"/>
        <end position="73"/>
    </location>
</feature>
<dbReference type="Gene3D" id="3.40.50.300">
    <property type="entry name" value="P-loop containing nucleotide triphosphate hydrolases"/>
    <property type="match status" value="1"/>
</dbReference>
<dbReference type="Proteomes" id="UP000295221">
    <property type="component" value="Unassembled WGS sequence"/>
</dbReference>
<evidence type="ECO:0000313" key="6">
    <source>
        <dbReference type="EMBL" id="TCO06783.1"/>
    </source>
</evidence>
<dbReference type="Gene3D" id="1.10.1420.10">
    <property type="match status" value="1"/>
</dbReference>
<dbReference type="Pfam" id="PF00488">
    <property type="entry name" value="MutS_V"/>
    <property type="match status" value="1"/>
</dbReference>
<dbReference type="InterPro" id="IPR036187">
    <property type="entry name" value="DNA_mismatch_repair_MutS_sf"/>
</dbReference>
<proteinExistence type="predicted"/>
<dbReference type="PANTHER" id="PTHR11361:SF99">
    <property type="entry name" value="DNA MISMATCH REPAIR PROTEIN"/>
    <property type="match status" value="1"/>
</dbReference>
<dbReference type="InterPro" id="IPR045076">
    <property type="entry name" value="MutS"/>
</dbReference>
<dbReference type="RefSeq" id="WP_132434579.1">
    <property type="nucleotide sequence ID" value="NZ_SLWK01000012.1"/>
</dbReference>
<dbReference type="OrthoDB" id="9802448at2"/>
<evidence type="ECO:0000256" key="4">
    <source>
        <dbReference type="SAM" id="Phobius"/>
    </source>
</evidence>
<dbReference type="AlphaFoldDB" id="A0A4R2GFI6"/>
<feature type="transmembrane region" description="Helical" evidence="4">
    <location>
        <begin position="217"/>
        <end position="250"/>
    </location>
</feature>
<sequence>MTQTSISYYKSRIILLEQETEKLKRRFKFLFFARIGFFLISIVSLVWFTTRPESAWLIALSVLSFLLFLRAVVVDLKLVKQQKVLSNRLLVNQRELRFLSYDFDDMDNGEDLSKINPHLAGDFDLFGAHSLFQYLNRSVTKEGRKKLGTCLCKWSKNEEEILQKQKAVRELSKKSEFLENFQAFGLLNKEVGNEQDKLIKWLNEPESGVRKLKWLLMLYPFCVFAWVALTIFALLPASSLWLLVGIGWWLTTRKSKEVQSAHNNLGKSASIFRLYERLLIQIENENFDASFLKHQKENLINNHKKGASFSLKIFFRLLERFDYRYNLVVGSILNILFLFDLQILYRLEKWKEAHRALVPRWLEAMNTFDAMIGFARFDFNNQSYLVYPEIANGDFSIDAKDVGHPLIPGDERVCNDLDMQGQPRILVVTGANMAGKSTFLRTLAVNLILAMNGAPVMARFMRFTPCDIMSSINIRDSLSHKASYFYAELTRIREIIDHVQSKPRTLVVLDEILRGTNTKDKQAGSIGLLEKMMGLNAVVVIATHDLVIGELEQKYPSVVMNHCFEVELNGDELVFDYKLKTGVSKKLNASFLMKKMGVI</sequence>
<dbReference type="GO" id="GO:0005829">
    <property type="term" value="C:cytosol"/>
    <property type="evidence" value="ECO:0007669"/>
    <property type="project" value="TreeGrafter"/>
</dbReference>
<dbReference type="PANTHER" id="PTHR11361">
    <property type="entry name" value="DNA MISMATCH REPAIR PROTEIN MUTS FAMILY MEMBER"/>
    <property type="match status" value="1"/>
</dbReference>
<keyword evidence="1" id="KW-0547">Nucleotide-binding</keyword>
<dbReference type="GO" id="GO:0006298">
    <property type="term" value="P:mismatch repair"/>
    <property type="evidence" value="ECO:0007669"/>
    <property type="project" value="InterPro"/>
</dbReference>
<dbReference type="EMBL" id="SLWK01000012">
    <property type="protein sequence ID" value="TCO06783.1"/>
    <property type="molecule type" value="Genomic_DNA"/>
</dbReference>
<dbReference type="SMART" id="SM00534">
    <property type="entry name" value="MUTSac"/>
    <property type="match status" value="1"/>
</dbReference>
<dbReference type="InterPro" id="IPR000432">
    <property type="entry name" value="DNA_mismatch_repair_MutS_C"/>
</dbReference>
<reference evidence="6 7" key="1">
    <citation type="submission" date="2019-03" db="EMBL/GenBank/DDBJ databases">
        <title>Genomic Encyclopedia of Type Strains, Phase IV (KMG-IV): sequencing the most valuable type-strain genomes for metagenomic binning, comparative biology and taxonomic classification.</title>
        <authorList>
            <person name="Goeker M."/>
        </authorList>
    </citation>
    <scope>NUCLEOTIDE SEQUENCE [LARGE SCALE GENOMIC DNA]</scope>
    <source>
        <strain evidence="6 7">DSM 24179</strain>
    </source>
</reference>
<dbReference type="GO" id="GO:0005524">
    <property type="term" value="F:ATP binding"/>
    <property type="evidence" value="ECO:0007669"/>
    <property type="project" value="UniProtKB-KW"/>
</dbReference>
<evidence type="ECO:0000256" key="3">
    <source>
        <dbReference type="ARBA" id="ARBA00023125"/>
    </source>
</evidence>
<keyword evidence="4" id="KW-1133">Transmembrane helix</keyword>
<dbReference type="InterPro" id="IPR027417">
    <property type="entry name" value="P-loop_NTPase"/>
</dbReference>
<comment type="caution">
    <text evidence="6">The sequence shown here is derived from an EMBL/GenBank/DDBJ whole genome shotgun (WGS) entry which is preliminary data.</text>
</comment>
<keyword evidence="4" id="KW-0812">Transmembrane</keyword>
<keyword evidence="4" id="KW-0472">Membrane</keyword>
<gene>
    <name evidence="6" type="ORF">EV194_1124</name>
</gene>
<keyword evidence="7" id="KW-1185">Reference proteome</keyword>
<dbReference type="SUPFAM" id="SSF48334">
    <property type="entry name" value="DNA repair protein MutS, domain III"/>
    <property type="match status" value="1"/>
</dbReference>
<keyword evidence="2" id="KW-0067">ATP-binding</keyword>
<feature type="domain" description="DNA mismatch repair proteins mutS family" evidence="5">
    <location>
        <begin position="423"/>
        <end position="597"/>
    </location>
</feature>
<evidence type="ECO:0000313" key="7">
    <source>
        <dbReference type="Proteomes" id="UP000295221"/>
    </source>
</evidence>
<evidence type="ECO:0000259" key="5">
    <source>
        <dbReference type="SMART" id="SM00534"/>
    </source>
</evidence>
<dbReference type="SUPFAM" id="SSF52540">
    <property type="entry name" value="P-loop containing nucleoside triphosphate hydrolases"/>
    <property type="match status" value="1"/>
</dbReference>
<evidence type="ECO:0000256" key="1">
    <source>
        <dbReference type="ARBA" id="ARBA00022741"/>
    </source>
</evidence>
<protein>
    <submittedName>
        <fullName evidence="6">MutS-like protein</fullName>
    </submittedName>
</protein>